<keyword evidence="12" id="KW-0436">Ligase</keyword>
<dbReference type="AlphaFoldDB" id="B6BTE2"/>
<comment type="similarity">
    <text evidence="10">Belongs to the AccA family.</text>
</comment>
<dbReference type="EMBL" id="DS995299">
    <property type="protein sequence ID" value="EDZ64659.1"/>
    <property type="molecule type" value="Genomic_DNA"/>
</dbReference>
<evidence type="ECO:0000259" key="11">
    <source>
        <dbReference type="PROSITE" id="PS50989"/>
    </source>
</evidence>
<dbReference type="NCBIfam" id="TIGR00513">
    <property type="entry name" value="accA"/>
    <property type="match status" value="1"/>
</dbReference>
<evidence type="ECO:0000256" key="6">
    <source>
        <dbReference type="ARBA" id="ARBA00022840"/>
    </source>
</evidence>
<keyword evidence="10" id="KW-0963">Cytoplasm</keyword>
<keyword evidence="6 10" id="KW-0067">ATP-binding</keyword>
<keyword evidence="8 10" id="KW-0275">Fatty acid biosynthesis</keyword>
<keyword evidence="5 10" id="KW-0276">Fatty acid metabolism</keyword>
<evidence type="ECO:0000256" key="3">
    <source>
        <dbReference type="ARBA" id="ARBA00022679"/>
    </source>
</evidence>
<dbReference type="NCBIfam" id="NF041504">
    <property type="entry name" value="AccA_sub"/>
    <property type="match status" value="1"/>
</dbReference>
<comment type="function">
    <text evidence="10">Component of the acetyl coenzyme A carboxylase (ACC) complex. First, biotin carboxylase catalyzes the carboxylation of biotin on its carrier protein (BCCP) and then the CO(2) group is transferred by the carboxyltransferase to acetyl-CoA to form malonyl-CoA.</text>
</comment>
<dbReference type="GO" id="GO:0016743">
    <property type="term" value="F:carboxyl- or carbamoyltransferase activity"/>
    <property type="evidence" value="ECO:0007669"/>
    <property type="project" value="UniProtKB-UniRule"/>
</dbReference>
<keyword evidence="4 10" id="KW-0547">Nucleotide-binding</keyword>
<accession>B6BTE2</accession>
<dbReference type="NCBIfam" id="NF004344">
    <property type="entry name" value="PRK05724.1"/>
    <property type="match status" value="1"/>
</dbReference>
<dbReference type="PRINTS" id="PR01069">
    <property type="entry name" value="ACCCTRFRASEA"/>
</dbReference>
<evidence type="ECO:0000313" key="13">
    <source>
        <dbReference type="Proteomes" id="UP000004188"/>
    </source>
</evidence>
<evidence type="ECO:0000256" key="1">
    <source>
        <dbReference type="ARBA" id="ARBA00004956"/>
    </source>
</evidence>
<sequence length="319" mass="35772">MKLHYLEFEKPLQQLASKVEELESAHRDNPKLNISKEVKQLQNKTDDLLHQIYDELTPWQISQVSRHPQRPYTSDYIEHIFTNFQELHGDRAFADDPAIIGGLAEFEGQPVMVLGQQKGRDTKERQYRNFGMPRPEGYRKALRLFHLAEKFNLPLITLIDTPGAYPGIGAEERGQSEAIARNLYAMSELKTPSIGVVIGEGGSGGALALGVVDHLMMLQYSTYSVISPEGCASILYKDAKKADIAAESLGITADHLKKVGLADEVIPEPLGGAHRNIDTIMESVRQSLIKQLSRLKKQPIDILLSTRYQRLMSYGEFQS</sequence>
<dbReference type="GO" id="GO:2001295">
    <property type="term" value="P:malonyl-CoA biosynthetic process"/>
    <property type="evidence" value="ECO:0007669"/>
    <property type="project" value="UniProtKB-UniRule"/>
</dbReference>
<reference evidence="13" key="1">
    <citation type="journal article" date="2012" name="Stand. Genomic Sci.">
        <title>Genome sequence of strain HIMB624, a cultured representative from the OM43 clade of marine Betaproteobacteria.</title>
        <authorList>
            <person name="Huggett M.J."/>
            <person name="Hayakawa D.H."/>
            <person name="Rappe M.S."/>
        </authorList>
    </citation>
    <scope>NUCLEOTIDE SEQUENCE [LARGE SCALE GENOMIC DNA]</scope>
    <source>
        <strain evidence="13">KB13</strain>
    </source>
</reference>
<dbReference type="PANTHER" id="PTHR42853:SF3">
    <property type="entry name" value="ACETYL-COENZYME A CARBOXYLASE CARBOXYL TRANSFERASE SUBUNIT ALPHA, CHLOROPLASTIC"/>
    <property type="match status" value="1"/>
</dbReference>
<dbReference type="EC" id="2.1.3.15" evidence="10"/>
<dbReference type="InterPro" id="IPR001095">
    <property type="entry name" value="Acetyl_CoA_COase_a_su"/>
</dbReference>
<keyword evidence="13" id="KW-1185">Reference proteome</keyword>
<gene>
    <name evidence="10 12" type="primary">accA</name>
    <name evidence="12" type="ORF">KB13_791</name>
</gene>
<dbReference type="InterPro" id="IPR011763">
    <property type="entry name" value="COA_CT_C"/>
</dbReference>
<evidence type="ECO:0000256" key="2">
    <source>
        <dbReference type="ARBA" id="ARBA00022516"/>
    </source>
</evidence>
<dbReference type="SUPFAM" id="SSF52096">
    <property type="entry name" value="ClpP/crotonase"/>
    <property type="match status" value="1"/>
</dbReference>
<feature type="domain" description="CoA carboxyltransferase C-terminal" evidence="11">
    <location>
        <begin position="41"/>
        <end position="294"/>
    </location>
</feature>
<evidence type="ECO:0000256" key="4">
    <source>
        <dbReference type="ARBA" id="ARBA00022741"/>
    </source>
</evidence>
<comment type="catalytic activity">
    <reaction evidence="9 10">
        <text>N(6)-carboxybiotinyl-L-lysyl-[protein] + acetyl-CoA = N(6)-biotinyl-L-lysyl-[protein] + malonyl-CoA</text>
        <dbReference type="Rhea" id="RHEA:54728"/>
        <dbReference type="Rhea" id="RHEA-COMP:10505"/>
        <dbReference type="Rhea" id="RHEA-COMP:10506"/>
        <dbReference type="ChEBI" id="CHEBI:57288"/>
        <dbReference type="ChEBI" id="CHEBI:57384"/>
        <dbReference type="ChEBI" id="CHEBI:83144"/>
        <dbReference type="ChEBI" id="CHEBI:83145"/>
        <dbReference type="EC" id="2.1.3.15"/>
    </reaction>
</comment>
<evidence type="ECO:0000313" key="12">
    <source>
        <dbReference type="EMBL" id="EDZ64659.1"/>
    </source>
</evidence>
<keyword evidence="3 10" id="KW-0808">Transferase</keyword>
<evidence type="ECO:0000256" key="7">
    <source>
        <dbReference type="ARBA" id="ARBA00023098"/>
    </source>
</evidence>
<dbReference type="STRING" id="314607.KB13_791"/>
<evidence type="ECO:0000256" key="10">
    <source>
        <dbReference type="HAMAP-Rule" id="MF_00823"/>
    </source>
</evidence>
<dbReference type="Gene3D" id="3.90.226.10">
    <property type="entry name" value="2-enoyl-CoA Hydratase, Chain A, domain 1"/>
    <property type="match status" value="1"/>
</dbReference>
<evidence type="ECO:0000256" key="5">
    <source>
        <dbReference type="ARBA" id="ARBA00022832"/>
    </source>
</evidence>
<dbReference type="UniPathway" id="UPA00655">
    <property type="reaction ID" value="UER00711"/>
</dbReference>
<dbReference type="GO" id="GO:0006633">
    <property type="term" value="P:fatty acid biosynthetic process"/>
    <property type="evidence" value="ECO:0007669"/>
    <property type="project" value="UniProtKB-KW"/>
</dbReference>
<keyword evidence="7 10" id="KW-0443">Lipid metabolism</keyword>
<dbReference type="GO" id="GO:0009317">
    <property type="term" value="C:acetyl-CoA carboxylase complex"/>
    <property type="evidence" value="ECO:0007669"/>
    <property type="project" value="InterPro"/>
</dbReference>
<dbReference type="eggNOG" id="COG0825">
    <property type="taxonomic scope" value="Bacteria"/>
</dbReference>
<comment type="pathway">
    <text evidence="1 10">Lipid metabolism; malonyl-CoA biosynthesis; malonyl-CoA from acetyl-CoA: step 1/1.</text>
</comment>
<dbReference type="GO" id="GO:0003989">
    <property type="term" value="F:acetyl-CoA carboxylase activity"/>
    <property type="evidence" value="ECO:0007669"/>
    <property type="project" value="InterPro"/>
</dbReference>
<dbReference type="Pfam" id="PF03255">
    <property type="entry name" value="ACCA"/>
    <property type="match status" value="1"/>
</dbReference>
<keyword evidence="2 10" id="KW-0444">Lipid biosynthesis</keyword>
<dbReference type="Proteomes" id="UP000004188">
    <property type="component" value="Unassembled WGS sequence"/>
</dbReference>
<organism evidence="12 13">
    <name type="scientific">beta proteobacterium KB13</name>
    <dbReference type="NCBI Taxonomy" id="314607"/>
    <lineage>
        <taxon>Bacteria</taxon>
        <taxon>Pseudomonadati</taxon>
        <taxon>Pseudomonadota</taxon>
        <taxon>Betaproteobacteria</taxon>
        <taxon>Nitrosomonadales</taxon>
        <taxon>OM43 clade</taxon>
    </lineage>
</organism>
<evidence type="ECO:0000256" key="9">
    <source>
        <dbReference type="ARBA" id="ARBA00049152"/>
    </source>
</evidence>
<dbReference type="HAMAP" id="MF_00823">
    <property type="entry name" value="AcetylCoA_CT_alpha"/>
    <property type="match status" value="1"/>
</dbReference>
<dbReference type="PANTHER" id="PTHR42853">
    <property type="entry name" value="ACETYL-COENZYME A CARBOXYLASE CARBOXYL TRANSFERASE SUBUNIT ALPHA"/>
    <property type="match status" value="1"/>
</dbReference>
<evidence type="ECO:0000256" key="8">
    <source>
        <dbReference type="ARBA" id="ARBA00023160"/>
    </source>
</evidence>
<dbReference type="PROSITE" id="PS50989">
    <property type="entry name" value="COA_CT_CTER"/>
    <property type="match status" value="1"/>
</dbReference>
<dbReference type="GO" id="GO:0005524">
    <property type="term" value="F:ATP binding"/>
    <property type="evidence" value="ECO:0007669"/>
    <property type="project" value="UniProtKB-KW"/>
</dbReference>
<protein>
    <recommendedName>
        <fullName evidence="10">Acetyl-coenzyme A carboxylase carboxyl transferase subunit alpha</fullName>
        <shortName evidence="10">ACCase subunit alpha</shortName>
        <shortName evidence="10">Acetyl-CoA carboxylase carboxyltransferase subunit alpha</shortName>
        <ecNumber evidence="10">2.1.3.15</ecNumber>
    </recommendedName>
</protein>
<dbReference type="InterPro" id="IPR029045">
    <property type="entry name" value="ClpP/crotonase-like_dom_sf"/>
</dbReference>
<dbReference type="HOGENOM" id="CLU_015486_0_2_4"/>
<proteinExistence type="inferred from homology"/>
<name>B6BTE2_9PROT</name>
<comment type="subcellular location">
    <subcellularLocation>
        <location evidence="10">Cytoplasm</location>
    </subcellularLocation>
</comment>
<comment type="subunit">
    <text evidence="10">Acetyl-CoA carboxylase is a heterohexamer composed of biotin carboxyl carrier protein (AccB), biotin carboxylase (AccC) and two subunits each of ACCase subunit alpha (AccA) and ACCase subunit beta (AccD).</text>
</comment>